<gene>
    <name evidence="2" type="ORF">dnm_063030</name>
</gene>
<protein>
    <submittedName>
        <fullName evidence="2">Chelatase domain-containing protein</fullName>
    </submittedName>
</protein>
<proteinExistence type="predicted"/>
<sequence length="504" mass="57164">MKGYHYLMKTGHLFTILAQYSECLIKTVKNHGLKGFIRFIRETVSGPWPDEETVFRRLNRNFQLRLEWCKHIVSDYNEKMIAEWGRAENSEMMIRDNEIIIPCVNLGNIVLVPQPVRGWGDDPQKLYHSTQLWPHHQYTAFYLWLKHGFKADAMISLGTHGSHEWLPGKQAGLSQSCAPEVLIQELPNLYPYIMDNIGEGLQAKRRGRGVLIDYLIPAMKKAGIYEEYRDMGVLIAEYNDALTRSAELAEQKLRRIKDMVKKLGLDKDLLLEEIDEEAVEELEHYLVELQEAYAPYGMHTFGISPQGEELKEFCQLVKERNEEVALSEIEKNLTSCYLETDRLIGGLEGKYVPSAQGNDPLRNIDAIPTGNNFYGFDPAKVPSKDAYKLGKKQAQEMVEKYLKEKGTYPEKIGLIFWSIELQRNEGTQVGTALHLLGMKPVWDKNNKVSGVEPIPGAMLNRPGIDVHIPLPSTGSGSGNGVALAYQRELLSEGSRAAGKRTNKK</sequence>
<name>A0A975BR94_9BACT</name>
<dbReference type="AlphaFoldDB" id="A0A975BR94"/>
<dbReference type="PANTHER" id="PTHR44119:SF4">
    <property type="entry name" value="AEROBIC COBALTOCHELATASE SUBUNIT COBN"/>
    <property type="match status" value="1"/>
</dbReference>
<dbReference type="EMBL" id="CP061800">
    <property type="protein sequence ID" value="QTA90241.1"/>
    <property type="molecule type" value="Genomic_DNA"/>
</dbReference>
<accession>A0A975BR94</accession>
<dbReference type="KEGG" id="dmm:dnm_063030"/>
<dbReference type="Proteomes" id="UP000663722">
    <property type="component" value="Chromosome"/>
</dbReference>
<evidence type="ECO:0000313" key="2">
    <source>
        <dbReference type="EMBL" id="QTA90241.1"/>
    </source>
</evidence>
<feature type="domain" description="CobN/magnesium chelatase" evidence="1">
    <location>
        <begin position="323"/>
        <end position="468"/>
    </location>
</feature>
<feature type="domain" description="CobN/magnesium chelatase" evidence="1">
    <location>
        <begin position="67"/>
        <end position="315"/>
    </location>
</feature>
<reference evidence="2" key="1">
    <citation type="journal article" date="2021" name="Microb. Physiol.">
        <title>Proteogenomic Insights into the Physiology of Marine, Sulfate-Reducing, Filamentous Desulfonema limicola and Desulfonema magnum.</title>
        <authorList>
            <person name="Schnaars V."/>
            <person name="Wohlbrand L."/>
            <person name="Scheve S."/>
            <person name="Hinrichs C."/>
            <person name="Reinhardt R."/>
            <person name="Rabus R."/>
        </authorList>
    </citation>
    <scope>NUCLEOTIDE SEQUENCE</scope>
    <source>
        <strain evidence="2">4be13</strain>
    </source>
</reference>
<dbReference type="PANTHER" id="PTHR44119">
    <property type="entry name" value="MAGNESIUM-CHELATASE SUBUNIT CHLH, CHLOROPLASTIC"/>
    <property type="match status" value="1"/>
</dbReference>
<evidence type="ECO:0000259" key="1">
    <source>
        <dbReference type="Pfam" id="PF02514"/>
    </source>
</evidence>
<dbReference type="InterPro" id="IPR003672">
    <property type="entry name" value="CobN/Mg_chltase"/>
</dbReference>
<organism evidence="2 3">
    <name type="scientific">Desulfonema magnum</name>
    <dbReference type="NCBI Taxonomy" id="45655"/>
    <lineage>
        <taxon>Bacteria</taxon>
        <taxon>Pseudomonadati</taxon>
        <taxon>Thermodesulfobacteriota</taxon>
        <taxon>Desulfobacteria</taxon>
        <taxon>Desulfobacterales</taxon>
        <taxon>Desulfococcaceae</taxon>
        <taxon>Desulfonema</taxon>
    </lineage>
</organism>
<keyword evidence="3" id="KW-1185">Reference proteome</keyword>
<dbReference type="Pfam" id="PF02514">
    <property type="entry name" value="CobN-Mg_chel"/>
    <property type="match status" value="2"/>
</dbReference>
<evidence type="ECO:0000313" key="3">
    <source>
        <dbReference type="Proteomes" id="UP000663722"/>
    </source>
</evidence>